<dbReference type="Proteomes" id="UP000007437">
    <property type="component" value="Chromosome"/>
</dbReference>
<name>E5ANW0_MYCRK</name>
<sequence>MRHLWPQALCDMLDEWVPMQQLQSFVSPTHARAAAASENQSDGAGARHHVRITVCIGLAADI</sequence>
<reference evidence="1 2" key="1">
    <citation type="journal article" date="2011" name="J. Bacteriol.">
        <title>Complete genome sequence of Burkholderia rhizoxinica, an endosymbiont of Rhizopus microsporus.</title>
        <authorList>
            <person name="Lackner G."/>
            <person name="Moebius N."/>
            <person name="Partida-Martinez L."/>
            <person name="Hertweck C."/>
        </authorList>
    </citation>
    <scope>NUCLEOTIDE SEQUENCE [LARGE SCALE GENOMIC DNA]</scope>
    <source>
        <strain evidence="2">DSM 19002 / CIP 109453 / HKI 454</strain>
    </source>
</reference>
<proteinExistence type="predicted"/>
<protein>
    <submittedName>
        <fullName evidence="1">Uncharacterized protein</fullName>
    </submittedName>
</protein>
<dbReference type="HOGENOM" id="CLU_2895425_0_0_4"/>
<dbReference type="KEGG" id="brh:RBRH_02599"/>
<evidence type="ECO:0000313" key="1">
    <source>
        <dbReference type="EMBL" id="CBW74292.1"/>
    </source>
</evidence>
<dbReference type="AlphaFoldDB" id="E5ANW0"/>
<organism evidence="1 2">
    <name type="scientific">Mycetohabitans rhizoxinica (strain DSM 19002 / CIP 109453 / HKI 454)</name>
    <name type="common">Paraburkholderia rhizoxinica</name>
    <dbReference type="NCBI Taxonomy" id="882378"/>
    <lineage>
        <taxon>Bacteria</taxon>
        <taxon>Pseudomonadati</taxon>
        <taxon>Pseudomonadota</taxon>
        <taxon>Betaproteobacteria</taxon>
        <taxon>Burkholderiales</taxon>
        <taxon>Burkholderiaceae</taxon>
        <taxon>Mycetohabitans</taxon>
    </lineage>
</organism>
<dbReference type="EMBL" id="FR687359">
    <property type="protein sequence ID" value="CBW74292.1"/>
    <property type="molecule type" value="Genomic_DNA"/>
</dbReference>
<evidence type="ECO:0000313" key="2">
    <source>
        <dbReference type="Proteomes" id="UP000007437"/>
    </source>
</evidence>
<accession>E5ANW0</accession>
<gene>
    <name evidence="1" type="ordered locus">RBRH_02599</name>
</gene>